<reference evidence="3" key="1">
    <citation type="journal article" date="2015" name="Nature">
        <title>Complex archaea that bridge the gap between prokaryotes and eukaryotes.</title>
        <authorList>
            <person name="Spang A."/>
            <person name="Saw J.H."/>
            <person name="Jorgensen S.L."/>
            <person name="Zaremba-Niedzwiedzka K."/>
            <person name="Martijn J."/>
            <person name="Lind A.E."/>
            <person name="van Eijk R."/>
            <person name="Schleper C."/>
            <person name="Guy L."/>
            <person name="Ettema T.J."/>
        </authorList>
    </citation>
    <scope>NUCLEOTIDE SEQUENCE</scope>
</reference>
<comment type="caution">
    <text evidence="3">The sequence shown here is derived from an EMBL/GenBank/DDBJ whole genome shotgun (WGS) entry which is preliminary data.</text>
</comment>
<dbReference type="InterPro" id="IPR035901">
    <property type="entry name" value="GIY-YIG_endonuc_sf"/>
</dbReference>
<feature type="compositionally biased region" description="Basic and acidic residues" evidence="1">
    <location>
        <begin position="104"/>
        <end position="136"/>
    </location>
</feature>
<dbReference type="InterPro" id="IPR006350">
    <property type="entry name" value="Intron_endoG1"/>
</dbReference>
<dbReference type="GO" id="GO:0004519">
    <property type="term" value="F:endonuclease activity"/>
    <property type="evidence" value="ECO:0007669"/>
    <property type="project" value="InterPro"/>
</dbReference>
<proteinExistence type="predicted"/>
<protein>
    <recommendedName>
        <fullName evidence="2">GIY-YIG domain-containing protein</fullName>
    </recommendedName>
</protein>
<gene>
    <name evidence="3" type="ORF">LCGC14_1791580</name>
</gene>
<name>A0A0F9J765_9ZZZZ</name>
<feature type="domain" description="GIY-YIG" evidence="2">
    <location>
        <begin position="1"/>
        <end position="96"/>
    </location>
</feature>
<dbReference type="PROSITE" id="PS50164">
    <property type="entry name" value="GIY_YIG"/>
    <property type="match status" value="1"/>
</dbReference>
<evidence type="ECO:0000313" key="3">
    <source>
        <dbReference type="EMBL" id="KKM01721.1"/>
    </source>
</evidence>
<dbReference type="NCBIfam" id="TIGR01453">
    <property type="entry name" value="grpIintron_endo"/>
    <property type="match status" value="1"/>
</dbReference>
<dbReference type="Gene3D" id="3.40.1440.10">
    <property type="entry name" value="GIY-YIG endonuclease"/>
    <property type="match status" value="1"/>
</dbReference>
<accession>A0A0F9J765</accession>
<feature type="region of interest" description="Disordered" evidence="1">
    <location>
        <begin position="96"/>
        <end position="148"/>
    </location>
</feature>
<dbReference type="SUPFAM" id="SSF82771">
    <property type="entry name" value="GIY-YIG endonuclease"/>
    <property type="match status" value="1"/>
</dbReference>
<evidence type="ECO:0000259" key="2">
    <source>
        <dbReference type="PROSITE" id="PS50164"/>
    </source>
</evidence>
<dbReference type="Pfam" id="PF01541">
    <property type="entry name" value="GIY-YIG"/>
    <property type="match status" value="1"/>
</dbReference>
<organism evidence="3">
    <name type="scientific">marine sediment metagenome</name>
    <dbReference type="NCBI Taxonomy" id="412755"/>
    <lineage>
        <taxon>unclassified sequences</taxon>
        <taxon>metagenomes</taxon>
        <taxon>ecological metagenomes</taxon>
    </lineage>
</organism>
<dbReference type="InterPro" id="IPR000305">
    <property type="entry name" value="GIY-YIG_endonuc"/>
</dbReference>
<sequence>MKYCLYKIENKTTSKVYIGQCFAHRLARRKSRHFSDLHTGHHENAHLQSAYNKYGPEVWKWEVIDECVGADAANEKETYYIVDVYESWKPERGYNIRRGSKHTPLKDKTKRKISESLRKRYKDDPSYREKISEANRRRNGNLSGKNGA</sequence>
<evidence type="ECO:0000256" key="1">
    <source>
        <dbReference type="SAM" id="MobiDB-lite"/>
    </source>
</evidence>
<dbReference type="EMBL" id="LAZR01017119">
    <property type="protein sequence ID" value="KKM01721.1"/>
    <property type="molecule type" value="Genomic_DNA"/>
</dbReference>
<dbReference type="AlphaFoldDB" id="A0A0F9J765"/>